<dbReference type="PROSITE" id="PS50949">
    <property type="entry name" value="HTH_GNTR"/>
    <property type="match status" value="1"/>
</dbReference>
<gene>
    <name evidence="5" type="ORF">VIBNI_A1285</name>
</gene>
<dbReference type="PANTHER" id="PTHR43537">
    <property type="entry name" value="TRANSCRIPTIONAL REGULATOR, GNTR FAMILY"/>
    <property type="match status" value="1"/>
</dbReference>
<dbReference type="SUPFAM" id="SSF46785">
    <property type="entry name" value="Winged helix' DNA-binding domain"/>
    <property type="match status" value="1"/>
</dbReference>
<dbReference type="PANTHER" id="PTHR43537:SF44">
    <property type="entry name" value="GNTR FAMILY REGULATORY PROTEIN"/>
    <property type="match status" value="1"/>
</dbReference>
<sequence length="238" mass="26988">MTKKQFLHEHVATEIGQRVVSGRYPPGVMFGNEQDLIEEFNVSRTAVREAVKVLNGKGMVESVPRLGLRVRPTSEWHMLDSEVLSWVVQSSLSSDLIVELYDLRLAFEPRAAYLAANRFSKDDDIAIRRALQGMTLYLDEEDRVRHDLAFHCAILDATGNRFYRSLGDMISVVLQHTFRLAHRDLDDESWVDEHKKVYDAIVAGNGQLASELMSSLLENALNDLKQATRRASEEASNE</sequence>
<keyword evidence="1" id="KW-0805">Transcription regulation</keyword>
<dbReference type="EMBL" id="FO203526">
    <property type="protein sequence ID" value="CCO57420.1"/>
    <property type="molecule type" value="Genomic_DNA"/>
</dbReference>
<dbReference type="STRING" id="28173.VIBNI_A1285"/>
<dbReference type="Proteomes" id="UP000016895">
    <property type="component" value="Chromosome 1"/>
</dbReference>
<dbReference type="SMART" id="SM00345">
    <property type="entry name" value="HTH_GNTR"/>
    <property type="match status" value="1"/>
</dbReference>
<name>U4JWX7_9VIBR</name>
<dbReference type="RefSeq" id="WP_022550371.1">
    <property type="nucleotide sequence ID" value="NC_022528.1"/>
</dbReference>
<evidence type="ECO:0000256" key="1">
    <source>
        <dbReference type="ARBA" id="ARBA00023015"/>
    </source>
</evidence>
<evidence type="ECO:0000313" key="6">
    <source>
        <dbReference type="Proteomes" id="UP000016895"/>
    </source>
</evidence>
<dbReference type="Gene3D" id="1.10.10.10">
    <property type="entry name" value="Winged helix-like DNA-binding domain superfamily/Winged helix DNA-binding domain"/>
    <property type="match status" value="1"/>
</dbReference>
<evidence type="ECO:0000259" key="4">
    <source>
        <dbReference type="PROSITE" id="PS50949"/>
    </source>
</evidence>
<dbReference type="PATRIC" id="fig|1260221.3.peg.1231"/>
<dbReference type="Gene3D" id="1.20.120.530">
    <property type="entry name" value="GntR ligand-binding domain-like"/>
    <property type="match status" value="1"/>
</dbReference>
<protein>
    <submittedName>
        <fullName evidence="5">Putative Transcriptional regulator, GntR family</fullName>
    </submittedName>
</protein>
<dbReference type="SUPFAM" id="SSF48008">
    <property type="entry name" value="GntR ligand-binding domain-like"/>
    <property type="match status" value="1"/>
</dbReference>
<dbReference type="Pfam" id="PF07729">
    <property type="entry name" value="FCD"/>
    <property type="match status" value="1"/>
</dbReference>
<dbReference type="PRINTS" id="PR00035">
    <property type="entry name" value="HTHGNTR"/>
</dbReference>
<accession>U4JWX7</accession>
<dbReference type="GO" id="GO:0003700">
    <property type="term" value="F:DNA-binding transcription factor activity"/>
    <property type="evidence" value="ECO:0007669"/>
    <property type="project" value="InterPro"/>
</dbReference>
<dbReference type="KEGG" id="vni:VIBNI_A1285"/>
<dbReference type="InterPro" id="IPR036390">
    <property type="entry name" value="WH_DNA-bd_sf"/>
</dbReference>
<keyword evidence="6" id="KW-1185">Reference proteome</keyword>
<dbReference type="InterPro" id="IPR011711">
    <property type="entry name" value="GntR_C"/>
</dbReference>
<dbReference type="CDD" id="cd07377">
    <property type="entry name" value="WHTH_GntR"/>
    <property type="match status" value="1"/>
</dbReference>
<dbReference type="InterPro" id="IPR000524">
    <property type="entry name" value="Tscrpt_reg_HTH_GntR"/>
</dbReference>
<dbReference type="InterPro" id="IPR008920">
    <property type="entry name" value="TF_FadR/GntR_C"/>
</dbReference>
<evidence type="ECO:0000313" key="5">
    <source>
        <dbReference type="EMBL" id="CCO57420.1"/>
    </source>
</evidence>
<dbReference type="OrthoDB" id="9028214at2"/>
<dbReference type="SMART" id="SM00895">
    <property type="entry name" value="FCD"/>
    <property type="match status" value="1"/>
</dbReference>
<reference evidence="5 6" key="1">
    <citation type="journal article" date="2013" name="ISME J.">
        <title>Comparative genomics of pathogenic lineages of Vibrio nigripulchritudo identifies virulence-associated traits.</title>
        <authorList>
            <person name="Goudenege D."/>
            <person name="Labreuche Y."/>
            <person name="Krin E."/>
            <person name="Ansquer D."/>
            <person name="Mangenot S."/>
            <person name="Calteau A."/>
            <person name="Medigue C."/>
            <person name="Mazel D."/>
            <person name="Polz M.F."/>
            <person name="Le Roux F."/>
        </authorList>
    </citation>
    <scope>NUCLEOTIDE SEQUENCE [LARGE SCALE GENOMIC DNA]</scope>
    <source>
        <strain evidence="6">SnF1</strain>
    </source>
</reference>
<dbReference type="GO" id="GO:0003677">
    <property type="term" value="F:DNA binding"/>
    <property type="evidence" value="ECO:0007669"/>
    <property type="project" value="UniProtKB-KW"/>
</dbReference>
<keyword evidence="2" id="KW-0238">DNA-binding</keyword>
<dbReference type="eggNOG" id="COG2186">
    <property type="taxonomic scope" value="Bacteria"/>
</dbReference>
<organism evidence="5 6">
    <name type="scientific">Vibrio nigripulchritudo</name>
    <dbReference type="NCBI Taxonomy" id="28173"/>
    <lineage>
        <taxon>Bacteria</taxon>
        <taxon>Pseudomonadati</taxon>
        <taxon>Pseudomonadota</taxon>
        <taxon>Gammaproteobacteria</taxon>
        <taxon>Vibrionales</taxon>
        <taxon>Vibrionaceae</taxon>
        <taxon>Vibrio</taxon>
    </lineage>
</organism>
<feature type="domain" description="HTH gntR-type" evidence="4">
    <location>
        <begin position="5"/>
        <end position="73"/>
    </location>
</feature>
<evidence type="ECO:0000256" key="2">
    <source>
        <dbReference type="ARBA" id="ARBA00023125"/>
    </source>
</evidence>
<dbReference type="InterPro" id="IPR036388">
    <property type="entry name" value="WH-like_DNA-bd_sf"/>
</dbReference>
<dbReference type="AlphaFoldDB" id="U4JWX7"/>
<proteinExistence type="predicted"/>
<dbReference type="Pfam" id="PF00392">
    <property type="entry name" value="GntR"/>
    <property type="match status" value="1"/>
</dbReference>
<keyword evidence="3" id="KW-0804">Transcription</keyword>
<evidence type="ECO:0000256" key="3">
    <source>
        <dbReference type="ARBA" id="ARBA00023163"/>
    </source>
</evidence>